<comment type="caution">
    <text evidence="3">The sequence shown here is derived from an EMBL/GenBank/DDBJ whole genome shotgun (WGS) entry which is preliminary data.</text>
</comment>
<dbReference type="AlphaFoldDB" id="A0A8H7WED4"/>
<evidence type="ECO:0000256" key="2">
    <source>
        <dbReference type="SAM" id="SignalP"/>
    </source>
</evidence>
<name>A0A8H7WED4_9HELO</name>
<accession>A0A8H7WED4</accession>
<sequence>MLLTIPLFAASLLSAASASILEIPDLLAARQTNGTDEEAYLAEVCFPNTTTPVVPPCQEIINIQSACTPNGTTGIYLLAHAQCMCGGSFFQDWLGCLNCNYVHGARSPQIVDSFNTIITSASNALCTGTPTASFAAIFSSLSNAAAPTGTDTAMSDQFPSQTAISLYYTPSGSQGVGAITGEAASATRTVSTTPTTSSRAGTSTEATSSPPGTGTGAGAATTSSSTAGAAPTGMWMGAMGAVVGAVGMVVL</sequence>
<organism evidence="3 4">
    <name type="scientific">Cadophora malorum</name>
    <dbReference type="NCBI Taxonomy" id="108018"/>
    <lineage>
        <taxon>Eukaryota</taxon>
        <taxon>Fungi</taxon>
        <taxon>Dikarya</taxon>
        <taxon>Ascomycota</taxon>
        <taxon>Pezizomycotina</taxon>
        <taxon>Leotiomycetes</taxon>
        <taxon>Helotiales</taxon>
        <taxon>Ploettnerulaceae</taxon>
        <taxon>Cadophora</taxon>
    </lineage>
</organism>
<dbReference type="Proteomes" id="UP000664132">
    <property type="component" value="Unassembled WGS sequence"/>
</dbReference>
<keyword evidence="4" id="KW-1185">Reference proteome</keyword>
<feature type="chain" id="PRO_5034601926" evidence="2">
    <location>
        <begin position="19"/>
        <end position="251"/>
    </location>
</feature>
<evidence type="ECO:0000313" key="4">
    <source>
        <dbReference type="Proteomes" id="UP000664132"/>
    </source>
</evidence>
<reference evidence="3" key="1">
    <citation type="submission" date="2021-02" db="EMBL/GenBank/DDBJ databases">
        <title>Genome sequence Cadophora malorum strain M34.</title>
        <authorList>
            <person name="Stefanovic E."/>
            <person name="Vu D."/>
            <person name="Scully C."/>
            <person name="Dijksterhuis J."/>
            <person name="Roader J."/>
            <person name="Houbraken J."/>
        </authorList>
    </citation>
    <scope>NUCLEOTIDE SEQUENCE</scope>
    <source>
        <strain evidence="3">M34</strain>
    </source>
</reference>
<feature type="region of interest" description="Disordered" evidence="1">
    <location>
        <begin position="184"/>
        <end position="227"/>
    </location>
</feature>
<keyword evidence="2" id="KW-0732">Signal</keyword>
<dbReference type="OrthoDB" id="4331875at2759"/>
<proteinExistence type="predicted"/>
<gene>
    <name evidence="3" type="ORF">IFR04_003548</name>
</gene>
<protein>
    <submittedName>
        <fullName evidence="3">Uncharacterized protein</fullName>
    </submittedName>
</protein>
<dbReference type="EMBL" id="JAFJYH010000036">
    <property type="protein sequence ID" value="KAG4423314.1"/>
    <property type="molecule type" value="Genomic_DNA"/>
</dbReference>
<feature type="signal peptide" evidence="2">
    <location>
        <begin position="1"/>
        <end position="18"/>
    </location>
</feature>
<evidence type="ECO:0000256" key="1">
    <source>
        <dbReference type="SAM" id="MobiDB-lite"/>
    </source>
</evidence>
<evidence type="ECO:0000313" key="3">
    <source>
        <dbReference type="EMBL" id="KAG4423314.1"/>
    </source>
</evidence>